<keyword evidence="15 17" id="KW-0472">Membrane</keyword>
<keyword evidence="6 17" id="KW-0679">Respiratory chain</keyword>
<gene>
    <name evidence="19" type="primary">nad2</name>
</gene>
<keyword evidence="5" id="KW-0813">Transport</keyword>
<feature type="transmembrane region" description="Helical" evidence="17">
    <location>
        <begin position="286"/>
        <end position="310"/>
    </location>
</feature>
<evidence type="ECO:0000256" key="13">
    <source>
        <dbReference type="ARBA" id="ARBA00023075"/>
    </source>
</evidence>
<dbReference type="AlphaFoldDB" id="A0AA96UXB4"/>
<protein>
    <recommendedName>
        <fullName evidence="4 17">NADH-ubiquinone oxidoreductase chain 2</fullName>
        <ecNumber evidence="3 17">7.1.1.2</ecNumber>
    </recommendedName>
</protein>
<feature type="transmembrane region" description="Helical" evidence="17">
    <location>
        <begin position="212"/>
        <end position="231"/>
    </location>
</feature>
<feature type="transmembrane region" description="Helical" evidence="17">
    <location>
        <begin position="118"/>
        <end position="138"/>
    </location>
</feature>
<keyword evidence="10 17" id="KW-0249">Electron transport</keyword>
<keyword evidence="9 17" id="KW-1278">Translocase</keyword>
<evidence type="ECO:0000256" key="8">
    <source>
        <dbReference type="ARBA" id="ARBA00022792"/>
    </source>
</evidence>
<dbReference type="GO" id="GO:0006120">
    <property type="term" value="P:mitochondrial electron transport, NADH to ubiquinone"/>
    <property type="evidence" value="ECO:0007669"/>
    <property type="project" value="InterPro"/>
</dbReference>
<feature type="transmembrane region" description="Helical" evidence="17">
    <location>
        <begin position="252"/>
        <end position="274"/>
    </location>
</feature>
<evidence type="ECO:0000256" key="14">
    <source>
        <dbReference type="ARBA" id="ARBA00023128"/>
    </source>
</evidence>
<feature type="transmembrane region" description="Helical" evidence="17">
    <location>
        <begin position="330"/>
        <end position="351"/>
    </location>
</feature>
<keyword evidence="14 17" id="KW-0496">Mitochondrion</keyword>
<dbReference type="InterPro" id="IPR003917">
    <property type="entry name" value="NADH_UbQ_OxRdtase_chain2"/>
</dbReference>
<evidence type="ECO:0000256" key="4">
    <source>
        <dbReference type="ARBA" id="ARBA00021008"/>
    </source>
</evidence>
<evidence type="ECO:0000256" key="2">
    <source>
        <dbReference type="ARBA" id="ARBA00007012"/>
    </source>
</evidence>
<evidence type="ECO:0000256" key="5">
    <source>
        <dbReference type="ARBA" id="ARBA00022448"/>
    </source>
</evidence>
<evidence type="ECO:0000259" key="18">
    <source>
        <dbReference type="Pfam" id="PF00361"/>
    </source>
</evidence>
<evidence type="ECO:0000256" key="1">
    <source>
        <dbReference type="ARBA" id="ARBA00004448"/>
    </source>
</evidence>
<keyword evidence="11 17" id="KW-1133">Transmembrane helix</keyword>
<feature type="domain" description="NADH:quinone oxidoreductase/Mrp antiporter transmembrane" evidence="18">
    <location>
        <begin position="25"/>
        <end position="297"/>
    </location>
</feature>
<keyword evidence="8 17" id="KW-0999">Mitochondrion inner membrane</keyword>
<feature type="transmembrane region" description="Helical" evidence="17">
    <location>
        <begin position="29"/>
        <end position="49"/>
    </location>
</feature>
<evidence type="ECO:0000256" key="16">
    <source>
        <dbReference type="ARBA" id="ARBA00049551"/>
    </source>
</evidence>
<dbReference type="EMBL" id="OR492307">
    <property type="protein sequence ID" value="WNX95641.1"/>
    <property type="molecule type" value="Genomic_DNA"/>
</dbReference>
<feature type="transmembrane region" description="Helical" evidence="17">
    <location>
        <begin position="7"/>
        <end position="23"/>
    </location>
</feature>
<proteinExistence type="inferred from homology"/>
<feature type="transmembrane region" description="Helical" evidence="17">
    <location>
        <begin position="61"/>
        <end position="82"/>
    </location>
</feature>
<comment type="subcellular location">
    <subcellularLocation>
        <location evidence="1 17">Mitochondrion inner membrane</location>
        <topology evidence="1 17">Multi-pass membrane protein</topology>
    </subcellularLocation>
</comment>
<evidence type="ECO:0000256" key="10">
    <source>
        <dbReference type="ARBA" id="ARBA00022982"/>
    </source>
</evidence>
<keyword evidence="13 17" id="KW-0830">Ubiquinone</keyword>
<name>A0AA96UXB4_9CAEN</name>
<comment type="function">
    <text evidence="17">Core subunit of the mitochondrial membrane respiratory chain NADH dehydrogenase (Complex I) which catalyzes electron transfer from NADH through the respiratory chain, using ubiquinone as an electron acceptor. Essential for the catalytic activity and assembly of complex I.</text>
</comment>
<dbReference type="GO" id="GO:0008137">
    <property type="term" value="F:NADH dehydrogenase (ubiquinone) activity"/>
    <property type="evidence" value="ECO:0007669"/>
    <property type="project" value="UniProtKB-EC"/>
</dbReference>
<accession>A0AA96UXB4</accession>
<dbReference type="PRINTS" id="PR01436">
    <property type="entry name" value="NADHDHGNASE2"/>
</dbReference>
<geneLocation type="mitochondrion" evidence="19"/>
<reference evidence="19" key="1">
    <citation type="submission" date="2023-08" db="EMBL/GenBank/DDBJ databases">
        <authorList>
            <person name="Liang X."/>
            <person name="Ye Y."/>
        </authorList>
    </citation>
    <scope>NUCLEOTIDE SEQUENCE</scope>
</reference>
<sequence>MFSSLPFAYMFFVIMGLGSLFSISSLHWFGIWVGLEINLIGFLPVLIYEKSMSETESAVKYFVVQAMGSSLLMFGSLSLYHLSFTWESVSLDGIWSSLWFMVISAGLFMKLGLFPFHFWLPSVMAGLPWFSCLLLATWQKLAPLFLIASLVDCGMIIVMVTIFCLCCVGSSVVGGLGGLNQTQMRGLIAYSSIGHLGWMTFGMLHGEWVMKVYFFVYVFITFCMFVSFWFYDSECMKEMNTLTNSRVMKWNLSLVLLSLGGLPPLLGFIPKLIVIAKGISGPTGNFVFFLILGSLISLSYYLGLVFSLVLDEKKMNKFFITKQLSDTNIFLNFLLIMNLFGGLLIIMVNFLGSL</sequence>
<evidence type="ECO:0000313" key="19">
    <source>
        <dbReference type="EMBL" id="WNX95641.1"/>
    </source>
</evidence>
<dbReference type="GO" id="GO:0005743">
    <property type="term" value="C:mitochondrial inner membrane"/>
    <property type="evidence" value="ECO:0007669"/>
    <property type="project" value="UniProtKB-SubCell"/>
</dbReference>
<dbReference type="PANTHER" id="PTHR46552:SF1">
    <property type="entry name" value="NADH-UBIQUINONE OXIDOREDUCTASE CHAIN 2"/>
    <property type="match status" value="1"/>
</dbReference>
<organism evidence="19">
    <name type="scientific">Volva habei</name>
    <dbReference type="NCBI Taxonomy" id="3079875"/>
    <lineage>
        <taxon>Eukaryota</taxon>
        <taxon>Metazoa</taxon>
        <taxon>Spiralia</taxon>
        <taxon>Lophotrochozoa</taxon>
        <taxon>Mollusca</taxon>
        <taxon>Gastropoda</taxon>
        <taxon>Caenogastropoda</taxon>
        <taxon>Littorinimorpha</taxon>
        <taxon>Cypraeoidea</taxon>
        <taxon>Ovulidae</taxon>
        <taxon>Volva</taxon>
    </lineage>
</organism>
<keyword evidence="12 17" id="KW-0520">NAD</keyword>
<evidence type="ECO:0000256" key="17">
    <source>
        <dbReference type="RuleBase" id="RU003403"/>
    </source>
</evidence>
<feature type="transmembrane region" description="Helical" evidence="17">
    <location>
        <begin position="144"/>
        <end position="175"/>
    </location>
</feature>
<dbReference type="Pfam" id="PF00361">
    <property type="entry name" value="Proton_antipo_M"/>
    <property type="match status" value="1"/>
</dbReference>
<keyword evidence="7 17" id="KW-0812">Transmembrane</keyword>
<dbReference type="PANTHER" id="PTHR46552">
    <property type="entry name" value="NADH-UBIQUINONE OXIDOREDUCTASE CHAIN 2"/>
    <property type="match status" value="1"/>
</dbReference>
<evidence type="ECO:0000256" key="6">
    <source>
        <dbReference type="ARBA" id="ARBA00022660"/>
    </source>
</evidence>
<evidence type="ECO:0000256" key="12">
    <source>
        <dbReference type="ARBA" id="ARBA00023027"/>
    </source>
</evidence>
<dbReference type="InterPro" id="IPR001750">
    <property type="entry name" value="ND/Mrp_TM"/>
</dbReference>
<dbReference type="EC" id="7.1.1.2" evidence="3 17"/>
<evidence type="ECO:0000256" key="7">
    <source>
        <dbReference type="ARBA" id="ARBA00022692"/>
    </source>
</evidence>
<evidence type="ECO:0000256" key="3">
    <source>
        <dbReference type="ARBA" id="ARBA00012944"/>
    </source>
</evidence>
<dbReference type="InterPro" id="IPR050175">
    <property type="entry name" value="Complex_I_Subunit_2"/>
</dbReference>
<evidence type="ECO:0000256" key="11">
    <source>
        <dbReference type="ARBA" id="ARBA00022989"/>
    </source>
</evidence>
<feature type="transmembrane region" description="Helical" evidence="17">
    <location>
        <begin position="94"/>
        <end position="111"/>
    </location>
</feature>
<evidence type="ECO:0000256" key="9">
    <source>
        <dbReference type="ARBA" id="ARBA00022967"/>
    </source>
</evidence>
<feature type="transmembrane region" description="Helical" evidence="17">
    <location>
        <begin position="187"/>
        <end position="206"/>
    </location>
</feature>
<comment type="catalytic activity">
    <reaction evidence="16 17">
        <text>a ubiquinone + NADH + 5 H(+)(in) = a ubiquinol + NAD(+) + 4 H(+)(out)</text>
        <dbReference type="Rhea" id="RHEA:29091"/>
        <dbReference type="Rhea" id="RHEA-COMP:9565"/>
        <dbReference type="Rhea" id="RHEA-COMP:9566"/>
        <dbReference type="ChEBI" id="CHEBI:15378"/>
        <dbReference type="ChEBI" id="CHEBI:16389"/>
        <dbReference type="ChEBI" id="CHEBI:17976"/>
        <dbReference type="ChEBI" id="CHEBI:57540"/>
        <dbReference type="ChEBI" id="CHEBI:57945"/>
        <dbReference type="EC" id="7.1.1.2"/>
    </reaction>
</comment>
<evidence type="ECO:0000256" key="15">
    <source>
        <dbReference type="ARBA" id="ARBA00023136"/>
    </source>
</evidence>
<comment type="similarity">
    <text evidence="2 17">Belongs to the complex I subunit 2 family.</text>
</comment>